<dbReference type="GO" id="GO:0009103">
    <property type="term" value="P:lipopolysaccharide biosynthetic process"/>
    <property type="evidence" value="ECO:0007669"/>
    <property type="project" value="UniProtKB-ARBA"/>
</dbReference>
<keyword evidence="5 8" id="KW-0812">Transmembrane</keyword>
<evidence type="ECO:0000259" key="9">
    <source>
        <dbReference type="Pfam" id="PF13231"/>
    </source>
</evidence>
<evidence type="ECO:0000256" key="7">
    <source>
        <dbReference type="ARBA" id="ARBA00023136"/>
    </source>
</evidence>
<sequence length="194" mass="20272">MSAAPSPRARLSGALVAAAILIAAAALRFGMLGFEGVWCDEAYTGGMVRAPLSSMLGDLITRDDAPPLFYLVARLGVAVAGDSEAGLRLVPALAGLAAVALLLARARARRDASLVWAAGFFAVAAYAVFHARQARSYGLLFLFALLLIIAARDLLLERRRRSGPTLALAGGALVLTHNIGVVLVLASLALWPLR</sequence>
<dbReference type="EMBL" id="VGIY01000325">
    <property type="protein sequence ID" value="MBM3318328.1"/>
    <property type="molecule type" value="Genomic_DNA"/>
</dbReference>
<comment type="subcellular location">
    <subcellularLocation>
        <location evidence="1">Cell membrane</location>
        <topology evidence="1">Multi-pass membrane protein</topology>
    </subcellularLocation>
</comment>
<feature type="transmembrane region" description="Helical" evidence="8">
    <location>
        <begin position="113"/>
        <end position="131"/>
    </location>
</feature>
<feature type="transmembrane region" description="Helical" evidence="8">
    <location>
        <begin position="137"/>
        <end position="155"/>
    </location>
</feature>
<keyword evidence="6 8" id="KW-1133">Transmembrane helix</keyword>
<dbReference type="PANTHER" id="PTHR33908">
    <property type="entry name" value="MANNOSYLTRANSFERASE YKCB-RELATED"/>
    <property type="match status" value="1"/>
</dbReference>
<name>A0A937XE95_UNCEI</name>
<dbReference type="GO" id="GO:0005886">
    <property type="term" value="C:plasma membrane"/>
    <property type="evidence" value="ECO:0007669"/>
    <property type="project" value="UniProtKB-SubCell"/>
</dbReference>
<keyword evidence="4" id="KW-0808">Transferase</keyword>
<evidence type="ECO:0000256" key="4">
    <source>
        <dbReference type="ARBA" id="ARBA00022679"/>
    </source>
</evidence>
<evidence type="ECO:0000256" key="6">
    <source>
        <dbReference type="ARBA" id="ARBA00022989"/>
    </source>
</evidence>
<dbReference type="InterPro" id="IPR050297">
    <property type="entry name" value="LipidA_mod_glycosyltrf_83"/>
</dbReference>
<feature type="transmembrane region" description="Helical" evidence="8">
    <location>
        <begin position="167"/>
        <end position="191"/>
    </location>
</feature>
<accession>A0A937XE95</accession>
<evidence type="ECO:0000313" key="11">
    <source>
        <dbReference type="Proteomes" id="UP000748308"/>
    </source>
</evidence>
<evidence type="ECO:0000256" key="1">
    <source>
        <dbReference type="ARBA" id="ARBA00004651"/>
    </source>
</evidence>
<dbReference type="PANTHER" id="PTHR33908:SF11">
    <property type="entry name" value="MEMBRANE PROTEIN"/>
    <property type="match status" value="1"/>
</dbReference>
<keyword evidence="3" id="KW-0328">Glycosyltransferase</keyword>
<evidence type="ECO:0000256" key="8">
    <source>
        <dbReference type="SAM" id="Phobius"/>
    </source>
</evidence>
<gene>
    <name evidence="10" type="ORF">FJY75_10810</name>
</gene>
<feature type="non-terminal residue" evidence="10">
    <location>
        <position position="194"/>
    </location>
</feature>
<dbReference type="Proteomes" id="UP000748308">
    <property type="component" value="Unassembled WGS sequence"/>
</dbReference>
<keyword evidence="2" id="KW-1003">Cell membrane</keyword>
<protein>
    <submittedName>
        <fullName evidence="10">Glycosyltransferase family 39 protein</fullName>
    </submittedName>
</protein>
<proteinExistence type="predicted"/>
<keyword evidence="7 8" id="KW-0472">Membrane</keyword>
<dbReference type="AlphaFoldDB" id="A0A937XE95"/>
<feature type="transmembrane region" description="Helical" evidence="8">
    <location>
        <begin position="85"/>
        <end position="104"/>
    </location>
</feature>
<dbReference type="Pfam" id="PF13231">
    <property type="entry name" value="PMT_2"/>
    <property type="match status" value="1"/>
</dbReference>
<organism evidence="10 11">
    <name type="scientific">Eiseniibacteriota bacterium</name>
    <dbReference type="NCBI Taxonomy" id="2212470"/>
    <lineage>
        <taxon>Bacteria</taxon>
        <taxon>Candidatus Eiseniibacteriota</taxon>
    </lineage>
</organism>
<comment type="caution">
    <text evidence="10">The sequence shown here is derived from an EMBL/GenBank/DDBJ whole genome shotgun (WGS) entry which is preliminary data.</text>
</comment>
<feature type="domain" description="Glycosyltransferase RgtA/B/C/D-like" evidence="9">
    <location>
        <begin position="64"/>
        <end position="189"/>
    </location>
</feature>
<evidence type="ECO:0000256" key="2">
    <source>
        <dbReference type="ARBA" id="ARBA00022475"/>
    </source>
</evidence>
<evidence type="ECO:0000313" key="10">
    <source>
        <dbReference type="EMBL" id="MBM3318328.1"/>
    </source>
</evidence>
<dbReference type="InterPro" id="IPR038731">
    <property type="entry name" value="RgtA/B/C-like"/>
</dbReference>
<evidence type="ECO:0000256" key="3">
    <source>
        <dbReference type="ARBA" id="ARBA00022676"/>
    </source>
</evidence>
<reference evidence="10" key="1">
    <citation type="submission" date="2019-03" db="EMBL/GenBank/DDBJ databases">
        <title>Lake Tanganyika Metagenome-Assembled Genomes (MAGs).</title>
        <authorList>
            <person name="Tran P."/>
        </authorList>
    </citation>
    <scope>NUCLEOTIDE SEQUENCE</scope>
    <source>
        <strain evidence="10">M_DeepCast_400m_m2_100</strain>
    </source>
</reference>
<dbReference type="GO" id="GO:0016763">
    <property type="term" value="F:pentosyltransferase activity"/>
    <property type="evidence" value="ECO:0007669"/>
    <property type="project" value="TreeGrafter"/>
</dbReference>
<evidence type="ECO:0000256" key="5">
    <source>
        <dbReference type="ARBA" id="ARBA00022692"/>
    </source>
</evidence>